<feature type="region of interest" description="Disordered" evidence="1">
    <location>
        <begin position="186"/>
        <end position="214"/>
    </location>
</feature>
<dbReference type="KEGG" id="sliu:111354542"/>
<reference evidence="3" key="1">
    <citation type="submission" date="2025-08" db="UniProtKB">
        <authorList>
            <consortium name="RefSeq"/>
        </authorList>
    </citation>
    <scope>IDENTIFICATION</scope>
    <source>
        <strain evidence="3">Ishihara</strain>
        <tissue evidence="3">Whole body</tissue>
    </source>
</reference>
<feature type="compositionally biased region" description="Basic and acidic residues" evidence="1">
    <location>
        <begin position="82"/>
        <end position="91"/>
    </location>
</feature>
<feature type="region of interest" description="Disordered" evidence="1">
    <location>
        <begin position="41"/>
        <end position="92"/>
    </location>
</feature>
<sequence length="232" mass="26266">MRGQMDHPPRFQEFSVEWGNWARPPPFGSFGGPDFHGCHHRPRFGPFGHGESTEHHHPGHQRRGSREGRGRCCGSDSDEEERSCGPRDFRRGPGGRFGFMHGPFGFGRHGPSIYDVRSWRGPWNRPCRGPGGPWDGPYWRPYGPGYPHPSGGRRGPCPSCGHKERNEYDGPGYRRCRKDDCEKCCGNEPCRSDNKEKRGAKDHGPCSDKDKDENTVFVQRIVLEKSARPQSV</sequence>
<name>A0A9J7E993_SPOLT</name>
<dbReference type="GeneID" id="111354542"/>
<organism evidence="2 3">
    <name type="scientific">Spodoptera litura</name>
    <name type="common">Asian cotton leafworm</name>
    <dbReference type="NCBI Taxonomy" id="69820"/>
    <lineage>
        <taxon>Eukaryota</taxon>
        <taxon>Metazoa</taxon>
        <taxon>Ecdysozoa</taxon>
        <taxon>Arthropoda</taxon>
        <taxon>Hexapoda</taxon>
        <taxon>Insecta</taxon>
        <taxon>Pterygota</taxon>
        <taxon>Neoptera</taxon>
        <taxon>Endopterygota</taxon>
        <taxon>Lepidoptera</taxon>
        <taxon>Glossata</taxon>
        <taxon>Ditrysia</taxon>
        <taxon>Noctuoidea</taxon>
        <taxon>Noctuidae</taxon>
        <taxon>Amphipyrinae</taxon>
        <taxon>Spodoptera</taxon>
    </lineage>
</organism>
<protein>
    <submittedName>
        <fullName evidence="3">Uncharacterized protein LOC111354542</fullName>
    </submittedName>
</protein>
<dbReference type="RefSeq" id="XP_022823832.1">
    <property type="nucleotide sequence ID" value="XM_022968064.1"/>
</dbReference>
<evidence type="ECO:0000313" key="3">
    <source>
        <dbReference type="RefSeq" id="XP_022823832.1"/>
    </source>
</evidence>
<proteinExistence type="predicted"/>
<feature type="region of interest" description="Disordered" evidence="1">
    <location>
        <begin position="138"/>
        <end position="174"/>
    </location>
</feature>
<evidence type="ECO:0000256" key="1">
    <source>
        <dbReference type="SAM" id="MobiDB-lite"/>
    </source>
</evidence>
<accession>A0A9J7E993</accession>
<gene>
    <name evidence="3" type="primary">LOC111354542</name>
</gene>
<keyword evidence="2" id="KW-1185">Reference proteome</keyword>
<dbReference type="Proteomes" id="UP000301870">
    <property type="component" value="Chromosome 18"/>
</dbReference>
<feature type="compositionally biased region" description="Low complexity" evidence="1">
    <location>
        <begin position="138"/>
        <end position="150"/>
    </location>
</feature>
<dbReference type="AlphaFoldDB" id="A0A9J7E993"/>
<evidence type="ECO:0000313" key="2">
    <source>
        <dbReference type="Proteomes" id="UP000301870"/>
    </source>
</evidence>
<dbReference type="OrthoDB" id="7413582at2759"/>